<evidence type="ECO:0000313" key="1">
    <source>
        <dbReference type="EMBL" id="CAB5178757.1"/>
    </source>
</evidence>
<proteinExistence type="predicted"/>
<name>A0A6J7WAF9_9CAUD</name>
<protein>
    <submittedName>
        <fullName evidence="1">Uncharacterized protein</fullName>
    </submittedName>
</protein>
<organism evidence="1">
    <name type="scientific">uncultured Caudovirales phage</name>
    <dbReference type="NCBI Taxonomy" id="2100421"/>
    <lineage>
        <taxon>Viruses</taxon>
        <taxon>Duplodnaviria</taxon>
        <taxon>Heunggongvirae</taxon>
        <taxon>Uroviricota</taxon>
        <taxon>Caudoviricetes</taxon>
        <taxon>Peduoviridae</taxon>
        <taxon>Maltschvirus</taxon>
        <taxon>Maltschvirus maltsch</taxon>
    </lineage>
</organism>
<reference evidence="1" key="1">
    <citation type="submission" date="2020-05" db="EMBL/GenBank/DDBJ databases">
        <authorList>
            <person name="Chiriac C."/>
            <person name="Salcher M."/>
            <person name="Ghai R."/>
            <person name="Kavagutti S V."/>
        </authorList>
    </citation>
    <scope>NUCLEOTIDE SEQUENCE</scope>
</reference>
<sequence length="87" mass="10048">MLTYRFKNLEIRHQGKDYLTNGIAFYTIEDYDEDGKEALFEKVELYDALGSQGYINDQESLTLFSDIVQANLNQDSALCRSLGHKVY</sequence>
<accession>A0A6J7WAF9</accession>
<gene>
    <name evidence="1" type="ORF">UFOVP157_34</name>
</gene>
<dbReference type="EMBL" id="LR798206">
    <property type="protein sequence ID" value="CAB5178757.1"/>
    <property type="molecule type" value="Genomic_DNA"/>
</dbReference>